<evidence type="ECO:0000256" key="4">
    <source>
        <dbReference type="ARBA" id="ARBA00022989"/>
    </source>
</evidence>
<comment type="subcellular location">
    <subcellularLocation>
        <location evidence="1">Membrane</location>
        <topology evidence="1">Multi-pass membrane protein</topology>
    </subcellularLocation>
</comment>
<evidence type="ECO:0000256" key="2">
    <source>
        <dbReference type="ARBA" id="ARBA00012944"/>
    </source>
</evidence>
<evidence type="ECO:0000256" key="8">
    <source>
        <dbReference type="SAM" id="Phobius"/>
    </source>
</evidence>
<feature type="transmembrane region" description="Helical" evidence="8">
    <location>
        <begin position="104"/>
        <end position="124"/>
    </location>
</feature>
<feature type="transmembrane region" description="Helical" evidence="8">
    <location>
        <begin position="500"/>
        <end position="521"/>
    </location>
</feature>
<sequence length="522" mass="59787">MLNKFLLSFILCVITWFVILVGINCGFYINFLSFGGFNWLINLNFDIISIGVNLMLLICFLYAYYYTGHYFGYSHEGYGLLNIIILFVSVMAVLVCTGDYLSTLVLWEYLGVVSFFLILFYSNYLSLRSSVITLVSSRFGDVCMFLIIGLSYYMTSNSVMCMILLFFVVFTKSAGFPFISWLLEAMRAPTPVSSLVHSSTLVAAGVWFSMRYDYILFFNNYLYFCVLLVLTIIITGVSSFFFLDLKKIIALSTCNNISWCLLYLLYGDLLLSLFQLLSHGVSKCLLFMLVGDTMSGSSGSQASNCIYSPVFYGNWNIFSSWLVIIGLAGVPFIGVFFTKHFLLSQFINIVNVSVSCIIMFCVFLSYFYSFRLCAILYNFKCSCSFGVLFFFNSGLMVFFWLFLNFYLFFTLDEAVHSLVFISGLLIVFQLVSILSALYYYDKDFLSTWSSSLFGCDNLVELCYEKFYSLMFTLSMFIFRWDNLVINLFSGIGYGSTVNTIEWVIINLSIISVFTLFSYLIFF</sequence>
<organism evidence="10">
    <name type="scientific">Taenia caixuepengi</name>
    <dbReference type="NCBI Taxonomy" id="1548222"/>
    <lineage>
        <taxon>Eukaryota</taxon>
        <taxon>Metazoa</taxon>
        <taxon>Spiralia</taxon>
        <taxon>Lophotrochozoa</taxon>
        <taxon>Platyhelminthes</taxon>
        <taxon>Cestoda</taxon>
        <taxon>Eucestoda</taxon>
        <taxon>Cyclophyllidea</taxon>
        <taxon>Taeniidae</taxon>
        <taxon>Taenia</taxon>
    </lineage>
</organism>
<evidence type="ECO:0000256" key="3">
    <source>
        <dbReference type="ARBA" id="ARBA00022692"/>
    </source>
</evidence>
<dbReference type="PANTHER" id="PTHR42829">
    <property type="entry name" value="NADH-UBIQUINONE OXIDOREDUCTASE CHAIN 5"/>
    <property type="match status" value="1"/>
</dbReference>
<reference evidence="10" key="1">
    <citation type="journal article" date="2021" name="Front. Microbiol.">
        <title>Genetic Evolution and Implications of the Mitochondrial Genomes of Two Newly Identified Taenia spp. in Rodents From Qinghai-Tibet Plateau.</title>
        <authorList>
            <person name="Wu Y.-D."/>
            <person name="Li L."/>
            <person name="Fan Y.-L."/>
            <person name="Ni X.-W."/>
            <person name="Ohiolei J.A."/>
            <person name="Li W.-H."/>
            <person name="Li J.-Q."/>
            <person name="Zhang N.-Z."/>
            <person name="Fu B.-Q."/>
            <person name="Yan H.-B."/>
            <person name="Jia W.-Z."/>
        </authorList>
    </citation>
    <scope>NUCLEOTIDE SEQUENCE</scope>
</reference>
<comment type="catalytic activity">
    <reaction evidence="7">
        <text>a ubiquinone + NADH + 5 H(+)(in) = a ubiquinol + NAD(+) + 4 H(+)(out)</text>
        <dbReference type="Rhea" id="RHEA:29091"/>
        <dbReference type="Rhea" id="RHEA-COMP:9565"/>
        <dbReference type="Rhea" id="RHEA-COMP:9566"/>
        <dbReference type="ChEBI" id="CHEBI:15378"/>
        <dbReference type="ChEBI" id="CHEBI:16389"/>
        <dbReference type="ChEBI" id="CHEBI:17976"/>
        <dbReference type="ChEBI" id="CHEBI:57540"/>
        <dbReference type="ChEBI" id="CHEBI:57945"/>
        <dbReference type="EC" id="7.1.1.2"/>
    </reaction>
</comment>
<dbReference type="GO" id="GO:0016020">
    <property type="term" value="C:membrane"/>
    <property type="evidence" value="ECO:0007669"/>
    <property type="project" value="UniProtKB-SubCell"/>
</dbReference>
<keyword evidence="4 8" id="KW-1133">Transmembrane helix</keyword>
<dbReference type="GO" id="GO:0008137">
    <property type="term" value="F:NADH dehydrogenase (ubiquinone) activity"/>
    <property type="evidence" value="ECO:0007669"/>
    <property type="project" value="UniProtKB-EC"/>
</dbReference>
<gene>
    <name evidence="10" type="primary">ND5</name>
</gene>
<dbReference type="GO" id="GO:0015990">
    <property type="term" value="P:electron transport coupled proton transport"/>
    <property type="evidence" value="ECO:0007669"/>
    <property type="project" value="TreeGrafter"/>
</dbReference>
<feature type="transmembrane region" description="Helical" evidence="8">
    <location>
        <begin position="349"/>
        <end position="368"/>
    </location>
</feature>
<dbReference type="AlphaFoldDB" id="A0A8K1QWS1"/>
<feature type="transmembrane region" description="Helical" evidence="8">
    <location>
        <begin position="317"/>
        <end position="337"/>
    </location>
</feature>
<feature type="transmembrane region" description="Helical" evidence="8">
    <location>
        <begin position="6"/>
        <end position="31"/>
    </location>
</feature>
<proteinExistence type="predicted"/>
<dbReference type="GO" id="GO:0003954">
    <property type="term" value="F:NADH dehydrogenase activity"/>
    <property type="evidence" value="ECO:0007669"/>
    <property type="project" value="TreeGrafter"/>
</dbReference>
<dbReference type="GO" id="GO:0042773">
    <property type="term" value="P:ATP synthesis coupled electron transport"/>
    <property type="evidence" value="ECO:0007669"/>
    <property type="project" value="InterPro"/>
</dbReference>
<dbReference type="EC" id="7.1.1.2" evidence="2"/>
<name>A0A8K1QWS1_9CEST</name>
<feature type="transmembrane region" description="Helical" evidence="8">
    <location>
        <begin position="77"/>
        <end position="97"/>
    </location>
</feature>
<evidence type="ECO:0000256" key="1">
    <source>
        <dbReference type="ARBA" id="ARBA00004141"/>
    </source>
</evidence>
<dbReference type="InterPro" id="IPR001750">
    <property type="entry name" value="ND/Mrp_TM"/>
</dbReference>
<keyword evidence="5 8" id="KW-0472">Membrane</keyword>
<dbReference type="PANTHER" id="PTHR42829:SF2">
    <property type="entry name" value="NADH-UBIQUINONE OXIDOREDUCTASE CHAIN 5"/>
    <property type="match status" value="1"/>
</dbReference>
<keyword evidence="10" id="KW-0496">Mitochondrion</keyword>
<protein>
    <recommendedName>
        <fullName evidence="2">NADH:ubiquinone reductase (H(+)-translocating)</fullName>
        <ecNumber evidence="2">7.1.1.2</ecNumber>
    </recommendedName>
    <alternativeName>
        <fullName evidence="6">NADH dehydrogenase subunit 5</fullName>
    </alternativeName>
</protein>
<feature type="domain" description="NADH:quinone oxidoreductase/Mrp antiporter transmembrane" evidence="9">
    <location>
        <begin position="99"/>
        <end position="365"/>
    </location>
</feature>
<feature type="transmembrane region" description="Helical" evidence="8">
    <location>
        <begin position="388"/>
        <end position="411"/>
    </location>
</feature>
<keyword evidence="3 8" id="KW-0812">Transmembrane</keyword>
<evidence type="ECO:0000259" key="9">
    <source>
        <dbReference type="Pfam" id="PF00361"/>
    </source>
</evidence>
<dbReference type="Pfam" id="PF00361">
    <property type="entry name" value="Proton_antipo_M"/>
    <property type="match status" value="1"/>
</dbReference>
<feature type="transmembrane region" description="Helical" evidence="8">
    <location>
        <begin position="466"/>
        <end position="488"/>
    </location>
</feature>
<dbReference type="InterPro" id="IPR003945">
    <property type="entry name" value="NU5C-like"/>
</dbReference>
<feature type="transmembrane region" description="Helical" evidence="8">
    <location>
        <begin position="257"/>
        <end position="277"/>
    </location>
</feature>
<feature type="transmembrane region" description="Helical" evidence="8">
    <location>
        <begin position="221"/>
        <end position="245"/>
    </location>
</feature>
<dbReference type="EMBL" id="MT882036">
    <property type="protein sequence ID" value="UEC44184.1"/>
    <property type="molecule type" value="Genomic_DNA"/>
</dbReference>
<evidence type="ECO:0000256" key="5">
    <source>
        <dbReference type="ARBA" id="ARBA00023136"/>
    </source>
</evidence>
<evidence type="ECO:0000313" key="10">
    <source>
        <dbReference type="EMBL" id="UEC44184.1"/>
    </source>
</evidence>
<evidence type="ECO:0000256" key="7">
    <source>
        <dbReference type="ARBA" id="ARBA00049551"/>
    </source>
</evidence>
<feature type="transmembrane region" description="Helical" evidence="8">
    <location>
        <begin position="418"/>
        <end position="440"/>
    </location>
</feature>
<accession>A0A8K1QWS1</accession>
<feature type="transmembrane region" description="Helical" evidence="8">
    <location>
        <begin position="191"/>
        <end position="209"/>
    </location>
</feature>
<geneLocation type="mitochondrion" evidence="10"/>
<feature type="transmembrane region" description="Helical" evidence="8">
    <location>
        <begin position="43"/>
        <end position="65"/>
    </location>
</feature>
<evidence type="ECO:0000256" key="6">
    <source>
        <dbReference type="ARBA" id="ARBA00031027"/>
    </source>
</evidence>